<dbReference type="Gene3D" id="3.80.10.10">
    <property type="entry name" value="Ribonuclease Inhibitor"/>
    <property type="match status" value="1"/>
</dbReference>
<sequence>MEDIRIKTDLNLDDGHTSSLLSSSSTPSSVCAEQDVLVVRMCALQLHSLSGVCVFRALRVCVLCDNSITDIEPLQQCVNLMKLDLKGNQISQLPEASFWKNLKDLQLLFLHDNNVSVMNHVSGLSVSPSLSALTLYETPLSRTRNYRHCVINSIISLKALDHHVISDEEIIENWKLPLRFQAMAPNLSLSLYSSATTHSDEMKALHRIIAEINRVQASFSPTLIIQKWIRGHLTRKHLGLCGAPVPLKTLVRNVTSVSSVWEISRRSWIRSDPHILELQKDMLSIRSFHSKSLTDLKPPCNTPQPHNHGNHLNISFLDERPGEMMGLKTYCLFGCKAMTYLSKPFEDMLISRKRDGQDIRDGIIHFHKQKSNPPTAPWPRPPNITTEKHLNSRFHKYLRLTTFQPIDRAYEEREKEESLRERAQQVMKVQDHRDEARGRREGFMRAQRREALQRQKWEQDKLEQTLKLQTAKQEQEVQLVRQKYRRFLVEKQMNMMEQEAVKRFSRQHGALSKAFSKHYTEHKPGKTLHERRWQIATQNAGLQTVQRHLENRQQSKPMMSWTSINSLPFQKQQVSDINQTSHYKSAEIQPIRGGRTGDRSAKHNVDKTRFLKLVETKVDVGLSKQVL</sequence>
<evidence type="ECO:0008006" key="3">
    <source>
        <dbReference type="Google" id="ProtNLM"/>
    </source>
</evidence>
<dbReference type="SUPFAM" id="SSF52058">
    <property type="entry name" value="L domain-like"/>
    <property type="match status" value="1"/>
</dbReference>
<dbReference type="AlphaFoldDB" id="A0AA88MSF3"/>
<reference evidence="1" key="1">
    <citation type="submission" date="2023-08" db="EMBL/GenBank/DDBJ databases">
        <title>Pelteobagrus vachellii genome.</title>
        <authorList>
            <person name="Liu H."/>
        </authorList>
    </citation>
    <scope>NUCLEOTIDE SEQUENCE</scope>
    <source>
        <strain evidence="1">PRFRI_2022a</strain>
        <tissue evidence="1">Muscle</tissue>
    </source>
</reference>
<dbReference type="PANTHER" id="PTHR46723">
    <property type="entry name" value="LEUCINE-RICH REPEAT AND IQ DOMAIN-CONTAINING PROTEIN 3"/>
    <property type="match status" value="1"/>
</dbReference>
<dbReference type="InterPro" id="IPR001611">
    <property type="entry name" value="Leu-rich_rpt"/>
</dbReference>
<comment type="caution">
    <text evidence="1">The sequence shown here is derived from an EMBL/GenBank/DDBJ whole genome shotgun (WGS) entry which is preliminary data.</text>
</comment>
<proteinExistence type="predicted"/>
<dbReference type="InterPro" id="IPR032675">
    <property type="entry name" value="LRR_dom_sf"/>
</dbReference>
<accession>A0AA88MSF3</accession>
<evidence type="ECO:0000313" key="2">
    <source>
        <dbReference type="Proteomes" id="UP001187315"/>
    </source>
</evidence>
<dbReference type="EMBL" id="JAVHJS010000012">
    <property type="protein sequence ID" value="KAK2841521.1"/>
    <property type="molecule type" value="Genomic_DNA"/>
</dbReference>
<name>A0AA88MSF3_TACVA</name>
<protein>
    <recommendedName>
        <fullName evidence="3">Leucine-rich repeat and IQ domain-containing protein 3</fullName>
    </recommendedName>
</protein>
<dbReference type="InterPro" id="IPR052859">
    <property type="entry name" value="LRR-IQ_domain_protein"/>
</dbReference>
<dbReference type="PANTHER" id="PTHR46723:SF1">
    <property type="entry name" value="LEUCINE-RICH REPEAT AND IQ DOMAIN-CONTAINING PROTEIN 3"/>
    <property type="match status" value="1"/>
</dbReference>
<dbReference type="PROSITE" id="PS51450">
    <property type="entry name" value="LRR"/>
    <property type="match status" value="1"/>
</dbReference>
<dbReference type="Proteomes" id="UP001187315">
    <property type="component" value="Unassembled WGS sequence"/>
</dbReference>
<keyword evidence="2" id="KW-1185">Reference proteome</keyword>
<gene>
    <name evidence="1" type="ORF">Q7C36_013100</name>
</gene>
<organism evidence="1 2">
    <name type="scientific">Tachysurus vachellii</name>
    <name type="common">Darkbarbel catfish</name>
    <name type="synonym">Pelteobagrus vachellii</name>
    <dbReference type="NCBI Taxonomy" id="175792"/>
    <lineage>
        <taxon>Eukaryota</taxon>
        <taxon>Metazoa</taxon>
        <taxon>Chordata</taxon>
        <taxon>Craniata</taxon>
        <taxon>Vertebrata</taxon>
        <taxon>Euteleostomi</taxon>
        <taxon>Actinopterygii</taxon>
        <taxon>Neopterygii</taxon>
        <taxon>Teleostei</taxon>
        <taxon>Ostariophysi</taxon>
        <taxon>Siluriformes</taxon>
        <taxon>Bagridae</taxon>
        <taxon>Tachysurus</taxon>
    </lineage>
</organism>
<evidence type="ECO:0000313" key="1">
    <source>
        <dbReference type="EMBL" id="KAK2841521.1"/>
    </source>
</evidence>